<feature type="domain" description="Secretion system C-terminal sorting" evidence="2">
    <location>
        <begin position="170"/>
        <end position="239"/>
    </location>
</feature>
<proteinExistence type="predicted"/>
<protein>
    <recommendedName>
        <fullName evidence="2">Secretion system C-terminal sorting domain-containing protein</fullName>
    </recommendedName>
</protein>
<dbReference type="InterPro" id="IPR026444">
    <property type="entry name" value="Secre_tail"/>
</dbReference>
<dbReference type="Proteomes" id="UP000006049">
    <property type="component" value="Chromosome"/>
</dbReference>
<dbReference type="KEGG" id="asl:Aeqsu_2950"/>
<keyword evidence="1" id="KW-0732">Signal</keyword>
<dbReference type="HOGENOM" id="CLU_099778_0_0_10"/>
<evidence type="ECO:0000313" key="3">
    <source>
        <dbReference type="EMBL" id="AFL82391.1"/>
    </source>
</evidence>
<name>I3YZH3_AEQSU</name>
<dbReference type="NCBIfam" id="TIGR04183">
    <property type="entry name" value="Por_Secre_tail"/>
    <property type="match status" value="1"/>
</dbReference>
<dbReference type="RefSeq" id="WP_014783640.1">
    <property type="nucleotide sequence ID" value="NC_018013.1"/>
</dbReference>
<evidence type="ECO:0000313" key="4">
    <source>
        <dbReference type="Proteomes" id="UP000006049"/>
    </source>
</evidence>
<dbReference type="Pfam" id="PF18962">
    <property type="entry name" value="Por_Secre_tail"/>
    <property type="match status" value="1"/>
</dbReference>
<evidence type="ECO:0000259" key="2">
    <source>
        <dbReference type="Pfam" id="PF18962"/>
    </source>
</evidence>
<accession>I3YZH3</accession>
<reference evidence="3 4" key="1">
    <citation type="submission" date="2012-06" db="EMBL/GenBank/DDBJ databases">
        <title>The complete genome of Aequorivita sublithincola DSM 14238.</title>
        <authorList>
            <consortium name="US DOE Joint Genome Institute (JGI-PGF)"/>
            <person name="Lucas S."/>
            <person name="Copeland A."/>
            <person name="Lapidus A."/>
            <person name="Goodwin L."/>
            <person name="Pitluck S."/>
            <person name="Peters L."/>
            <person name="Munk A.C.C."/>
            <person name="Kyrpides N."/>
            <person name="Mavromatis K."/>
            <person name="Pagani I."/>
            <person name="Ivanova N."/>
            <person name="Ovchinnikova G."/>
            <person name="Zeytun A."/>
            <person name="Detter J.C."/>
            <person name="Han C."/>
            <person name="Land M."/>
            <person name="Hauser L."/>
            <person name="Markowitz V."/>
            <person name="Cheng J.-F."/>
            <person name="Hugenholtz P."/>
            <person name="Woyke T."/>
            <person name="Wu D."/>
            <person name="Tindall B."/>
            <person name="Faehnrich R."/>
            <person name="Brambilla E."/>
            <person name="Klenk H.-P."/>
            <person name="Eisen J.A."/>
        </authorList>
    </citation>
    <scope>NUCLEOTIDE SEQUENCE [LARGE SCALE GENOMIC DNA]</scope>
    <source>
        <strain evidence="4">DSM 14238 / LMG 21431 / ACAM 643 / 9-3</strain>
    </source>
</reference>
<dbReference type="AlphaFoldDB" id="I3YZH3"/>
<sequence length="241" mass="27131">MKNIILIIFLIFTTQIKAQDPEIFDTTWYLYASSGETEVDPPIEADPCEIPLSIYFEQNNTFYGRDVCSEFTGNWDYDPVENVFVLSNFNNIVVNPCDNSCSYGPTGPSFPLFIFLLDRYSTNQEALWIEVSQTNGIRNLLISEPGWTWLQFGDVPLLSSSDITKRAFSVYPNPASGVLLFSSNSNIAIKRLTVYSNLGKIILKKNISSSNSLDISTLESGLYYVEIISDTGKEIHKIVKI</sequence>
<organism evidence="3 4">
    <name type="scientific">Aequorivita sublithincola (strain DSM 14238 / LMG 21431 / ACAM 643 / 9-3)</name>
    <dbReference type="NCBI Taxonomy" id="746697"/>
    <lineage>
        <taxon>Bacteria</taxon>
        <taxon>Pseudomonadati</taxon>
        <taxon>Bacteroidota</taxon>
        <taxon>Flavobacteriia</taxon>
        <taxon>Flavobacteriales</taxon>
        <taxon>Flavobacteriaceae</taxon>
        <taxon>Aequorivita</taxon>
    </lineage>
</organism>
<dbReference type="OrthoDB" id="964745at2"/>
<keyword evidence="4" id="KW-1185">Reference proteome</keyword>
<gene>
    <name evidence="3" type="ordered locus">Aeqsu_2950</name>
</gene>
<dbReference type="EMBL" id="CP003280">
    <property type="protein sequence ID" value="AFL82391.1"/>
    <property type="molecule type" value="Genomic_DNA"/>
</dbReference>
<dbReference type="eggNOG" id="COG3187">
    <property type="taxonomic scope" value="Bacteria"/>
</dbReference>
<dbReference type="STRING" id="746697.Aeqsu_2950"/>
<evidence type="ECO:0000256" key="1">
    <source>
        <dbReference type="ARBA" id="ARBA00022729"/>
    </source>
</evidence>